<feature type="region of interest" description="Disordered" evidence="4">
    <location>
        <begin position="397"/>
        <end position="478"/>
    </location>
</feature>
<dbReference type="Proteomes" id="UP000183971">
    <property type="component" value="Unassembled WGS sequence"/>
</dbReference>
<dbReference type="GeneID" id="42056841"/>
<dbReference type="InterPro" id="IPR035994">
    <property type="entry name" value="Nucleoside_phosphorylase_sf"/>
</dbReference>
<evidence type="ECO:0000313" key="7">
    <source>
        <dbReference type="Proteomes" id="UP000183971"/>
    </source>
</evidence>
<dbReference type="InterPro" id="IPR011009">
    <property type="entry name" value="Kinase-like_dom_sf"/>
</dbReference>
<dbReference type="GO" id="GO:0009116">
    <property type="term" value="P:nucleoside metabolic process"/>
    <property type="evidence" value="ECO:0007669"/>
    <property type="project" value="InterPro"/>
</dbReference>
<dbReference type="InterPro" id="IPR004166">
    <property type="entry name" value="a-kinase_dom"/>
</dbReference>
<dbReference type="RefSeq" id="XP_031087059.1">
    <property type="nucleotide sequence ID" value="XM_031221507.1"/>
</dbReference>
<proteinExistence type="predicted"/>
<gene>
    <name evidence="6" type="ORF">FPRO_11974</name>
</gene>
<evidence type="ECO:0000259" key="5">
    <source>
        <dbReference type="PROSITE" id="PS51158"/>
    </source>
</evidence>
<dbReference type="CDD" id="cd04515">
    <property type="entry name" value="Alpha_kinase"/>
    <property type="match status" value="1"/>
</dbReference>
<feature type="domain" description="Alpha-type protein kinase" evidence="5">
    <location>
        <begin position="533"/>
        <end position="748"/>
    </location>
</feature>
<dbReference type="SUPFAM" id="SSF56112">
    <property type="entry name" value="Protein kinase-like (PK-like)"/>
    <property type="match status" value="1"/>
</dbReference>
<dbReference type="GO" id="GO:0004674">
    <property type="term" value="F:protein serine/threonine kinase activity"/>
    <property type="evidence" value="ECO:0007669"/>
    <property type="project" value="UniProtKB-KW"/>
</dbReference>
<dbReference type="GO" id="GO:0005524">
    <property type="term" value="F:ATP binding"/>
    <property type="evidence" value="ECO:0007669"/>
    <property type="project" value="InterPro"/>
</dbReference>
<keyword evidence="3" id="KW-0418">Kinase</keyword>
<evidence type="ECO:0000256" key="4">
    <source>
        <dbReference type="SAM" id="MobiDB-lite"/>
    </source>
</evidence>
<dbReference type="PANTHER" id="PTHR46082">
    <property type="entry name" value="ATP/GTP-BINDING PROTEIN-RELATED"/>
    <property type="match status" value="1"/>
</dbReference>
<dbReference type="Gene3D" id="3.20.200.10">
    <property type="entry name" value="MHCK/EF2 kinase"/>
    <property type="match status" value="1"/>
</dbReference>
<dbReference type="PANTHER" id="PTHR46082:SF6">
    <property type="entry name" value="AAA+ ATPASE DOMAIN-CONTAINING PROTEIN-RELATED"/>
    <property type="match status" value="1"/>
</dbReference>
<sequence>MPPATPRHPKSRDDFEIAIICALTLEADAVIASFDHHWDEDSGLSLGKARGDPNSYSTGVIGCHNVVLAHLPGMGKIAGHIASFCRMSFPNISLALIVGICGGAPLYEDTPIFLGDVIISTGVVQYDFGRRFPDRFEMKDTLGESLGRPNLEIRSLLAKLTTARQREKLRRATRDLIALVPNAYPGRSKDVLFPASYRHKHQDSRECSVCTSCSTDADAVCSESLRATCEELGCDRKQTIRQIPGNTDEMEPSLSIHFGTFASGDTVMKSGKDRDQLIRQKKVVGFEMESAGVWEVFPSIVIKSVCDYADSHKNKDWQAYSALCAASCTKAFLEYWNSTKQSLDGGAEVKELRKHILESLHSPEINQSRSIVASETASTLEWIFGVSRARRFDYLSSDDGRSDNDSAEATNGSIGQDSDPGEHSDEVDDPFDFDKRRPHGLKPQNDYKDLHEDETLEPSLTENQGGEGRGGSHMPRRPELTTILEDGSVARSMAIKSISFERAPPRWNTPGWLDKKLTTEGFCLDLSVRGANTLDAMLDNDENIKLGLIKLDINARSKYFAEGSSRVAAYARPAATTSKFVLKSFKHTEHGIANLIEEVRMQALCKAFALEFNGLIKSSQPIDFITALCLQDMSRGSKSDDNLLLEPFIEGNYVKYNSNGAYVLEDDSNPFNEIAQAFSHFTFERSWGHFLVTDLQGFDNTFIDPAIQTKDPERFQLSQTNLGDSGFKFFFALHECKTTCRQLGLLTNKEMLISGKFTFKAKWQPMNPTVCCSNKLCLKIIRPPTANKSSDYPEHNWCDECFPQLKLSEVKVACGGSKHNFHVSKFYHESQGEKTPTVCEEHMETDTTATSVTGGGRLPSRRRRKRY</sequence>
<reference evidence="7" key="1">
    <citation type="journal article" date="2016" name="Genome Biol. Evol.">
        <title>Comparative 'omics' of the Fusarium fujikuroi species complex highlights differences in genetic potential and metabolite synthesis.</title>
        <authorList>
            <person name="Niehaus E.-M."/>
            <person name="Muensterkoetter M."/>
            <person name="Proctor R.H."/>
            <person name="Brown D.W."/>
            <person name="Sharon A."/>
            <person name="Idan Y."/>
            <person name="Oren-Young L."/>
            <person name="Sieber C.M."/>
            <person name="Novak O."/>
            <person name="Pencik A."/>
            <person name="Tarkowska D."/>
            <person name="Hromadova K."/>
            <person name="Freeman S."/>
            <person name="Maymon M."/>
            <person name="Elazar M."/>
            <person name="Youssef S.A."/>
            <person name="El-Shabrawy E.S.M."/>
            <person name="Shalaby A.B.A."/>
            <person name="Houterman P."/>
            <person name="Brock N.L."/>
            <person name="Burkhardt I."/>
            <person name="Tsavkelova E.A."/>
            <person name="Dickschat J.S."/>
            <person name="Galuszka P."/>
            <person name="Gueldener U."/>
            <person name="Tudzynski B."/>
        </authorList>
    </citation>
    <scope>NUCLEOTIDE SEQUENCE [LARGE SCALE GENOMIC DNA]</scope>
    <source>
        <strain evidence="7">ET1</strain>
    </source>
</reference>
<evidence type="ECO:0000256" key="1">
    <source>
        <dbReference type="ARBA" id="ARBA00022527"/>
    </source>
</evidence>
<keyword evidence="1" id="KW-0723">Serine/threonine-protein kinase</keyword>
<dbReference type="EMBL" id="FJOF01000010">
    <property type="protein sequence ID" value="CZR46525.1"/>
    <property type="molecule type" value="Genomic_DNA"/>
</dbReference>
<dbReference type="Gene3D" id="3.40.50.1580">
    <property type="entry name" value="Nucleoside phosphorylase domain"/>
    <property type="match status" value="1"/>
</dbReference>
<dbReference type="SMART" id="SM00811">
    <property type="entry name" value="Alpha_kinase"/>
    <property type="match status" value="1"/>
</dbReference>
<evidence type="ECO:0000256" key="2">
    <source>
        <dbReference type="ARBA" id="ARBA00022679"/>
    </source>
</evidence>
<feature type="compositionally biased region" description="Polar residues" evidence="4">
    <location>
        <begin position="407"/>
        <end position="416"/>
    </location>
</feature>
<keyword evidence="7" id="KW-1185">Reference proteome</keyword>
<keyword evidence="2" id="KW-0808">Transferase</keyword>
<name>A0A1L7W1I7_FUSPR</name>
<dbReference type="VEuPathDB" id="FungiDB:FPRO_11974"/>
<dbReference type="AlphaFoldDB" id="A0A1L7W1I7"/>
<dbReference type="SUPFAM" id="SSF53167">
    <property type="entry name" value="Purine and uridine phosphorylases"/>
    <property type="match status" value="1"/>
</dbReference>
<evidence type="ECO:0000256" key="3">
    <source>
        <dbReference type="ARBA" id="ARBA00022777"/>
    </source>
</evidence>
<dbReference type="InterPro" id="IPR000845">
    <property type="entry name" value="Nucleoside_phosphorylase_d"/>
</dbReference>
<comment type="caution">
    <text evidence="6">The sequence shown here is derived from an EMBL/GenBank/DDBJ whole genome shotgun (WGS) entry which is preliminary data.</text>
</comment>
<dbReference type="Pfam" id="PF02816">
    <property type="entry name" value="Alpha_kinase"/>
    <property type="match status" value="1"/>
</dbReference>
<dbReference type="InterPro" id="IPR053137">
    <property type="entry name" value="NLR-like"/>
</dbReference>
<dbReference type="PROSITE" id="PS51158">
    <property type="entry name" value="ALPHA_KINASE"/>
    <property type="match status" value="1"/>
</dbReference>
<accession>A0A1L7W1I7</accession>
<evidence type="ECO:0000313" key="6">
    <source>
        <dbReference type="EMBL" id="CZR46525.1"/>
    </source>
</evidence>
<feature type="region of interest" description="Disordered" evidence="4">
    <location>
        <begin position="844"/>
        <end position="867"/>
    </location>
</feature>
<dbReference type="Gene3D" id="3.30.200.20">
    <property type="entry name" value="Phosphorylase Kinase, domain 1"/>
    <property type="match status" value="1"/>
</dbReference>
<dbReference type="Pfam" id="PF01048">
    <property type="entry name" value="PNP_UDP_1"/>
    <property type="match status" value="1"/>
</dbReference>
<organism evidence="6 7">
    <name type="scientific">Fusarium proliferatum (strain ET1)</name>
    <name type="common">Orchid endophyte fungus</name>
    <dbReference type="NCBI Taxonomy" id="1227346"/>
    <lineage>
        <taxon>Eukaryota</taxon>
        <taxon>Fungi</taxon>
        <taxon>Dikarya</taxon>
        <taxon>Ascomycota</taxon>
        <taxon>Pezizomycotina</taxon>
        <taxon>Sordariomycetes</taxon>
        <taxon>Hypocreomycetidae</taxon>
        <taxon>Hypocreales</taxon>
        <taxon>Nectriaceae</taxon>
        <taxon>Fusarium</taxon>
        <taxon>Fusarium fujikuroi species complex</taxon>
    </lineage>
</organism>
<protein>
    <recommendedName>
        <fullName evidence="5">Alpha-type protein kinase domain-containing protein</fullName>
    </recommendedName>
</protein>